<proteinExistence type="predicted"/>
<evidence type="ECO:0000313" key="6">
    <source>
        <dbReference type="EMBL" id="KIM22229.1"/>
    </source>
</evidence>
<dbReference type="SFLD" id="SFLDG00358">
    <property type="entry name" value="Main_(cytGST)"/>
    <property type="match status" value="1"/>
</dbReference>
<evidence type="ECO:0000256" key="2">
    <source>
        <dbReference type="ARBA" id="ARBA00022679"/>
    </source>
</evidence>
<feature type="domain" description="GST N-terminal" evidence="4">
    <location>
        <begin position="1"/>
        <end position="81"/>
    </location>
</feature>
<dbReference type="GO" id="GO:0004364">
    <property type="term" value="F:glutathione transferase activity"/>
    <property type="evidence" value="ECO:0007669"/>
    <property type="project" value="UniProtKB-EC"/>
</dbReference>
<dbReference type="STRING" id="933852.A0A0C3AQ96"/>
<dbReference type="CDD" id="cd00570">
    <property type="entry name" value="GST_N_family"/>
    <property type="match status" value="1"/>
</dbReference>
<organism evidence="6 7">
    <name type="scientific">Serendipita vermifera MAFF 305830</name>
    <dbReference type="NCBI Taxonomy" id="933852"/>
    <lineage>
        <taxon>Eukaryota</taxon>
        <taxon>Fungi</taxon>
        <taxon>Dikarya</taxon>
        <taxon>Basidiomycota</taxon>
        <taxon>Agaricomycotina</taxon>
        <taxon>Agaricomycetes</taxon>
        <taxon>Sebacinales</taxon>
        <taxon>Serendipitaceae</taxon>
        <taxon>Serendipita</taxon>
    </lineage>
</organism>
<dbReference type="InterPro" id="IPR010987">
    <property type="entry name" value="Glutathione-S-Trfase_C-like"/>
</dbReference>
<dbReference type="EMBL" id="KN824360">
    <property type="protein sequence ID" value="KIM22229.1"/>
    <property type="molecule type" value="Genomic_DNA"/>
</dbReference>
<dbReference type="InterPro" id="IPR036282">
    <property type="entry name" value="Glutathione-S-Trfase_C_sf"/>
</dbReference>
<sequence length="218" mass="24847">MVLKLYTTEIAGNGRRVAAILHELRIPYELVQPGSFADLKTEAWKDYRPFGQMPYINDDGFVLYESRAIAKYLATKYASSASPLLPAKDDLNATALYDQAVSVEMSDFEPYAGGLFREKVFKKWQGMEPESLFVTSYETILKGKMDGFEKILSKQKYMAGDKLTIVDFFYLPFGSALEPAGYDYFVNESKYPNVARWWKEMTTKESWVKVKDGVPPSL</sequence>
<evidence type="ECO:0000256" key="1">
    <source>
        <dbReference type="ARBA" id="ARBA00012452"/>
    </source>
</evidence>
<evidence type="ECO:0000259" key="5">
    <source>
        <dbReference type="PROSITE" id="PS50405"/>
    </source>
</evidence>
<dbReference type="InterPro" id="IPR036249">
    <property type="entry name" value="Thioredoxin-like_sf"/>
</dbReference>
<dbReference type="OrthoDB" id="249703at2759"/>
<evidence type="ECO:0000259" key="4">
    <source>
        <dbReference type="PROSITE" id="PS50404"/>
    </source>
</evidence>
<dbReference type="Proteomes" id="UP000054097">
    <property type="component" value="Unassembled WGS sequence"/>
</dbReference>
<evidence type="ECO:0000313" key="7">
    <source>
        <dbReference type="Proteomes" id="UP000054097"/>
    </source>
</evidence>
<dbReference type="InterPro" id="IPR004045">
    <property type="entry name" value="Glutathione_S-Trfase_N"/>
</dbReference>
<keyword evidence="7" id="KW-1185">Reference proteome</keyword>
<dbReference type="SFLD" id="SFLDS00019">
    <property type="entry name" value="Glutathione_Transferase_(cytos"/>
    <property type="match status" value="1"/>
</dbReference>
<dbReference type="GO" id="GO:0043295">
    <property type="term" value="F:glutathione binding"/>
    <property type="evidence" value="ECO:0007669"/>
    <property type="project" value="TreeGrafter"/>
</dbReference>
<reference evidence="6 7" key="1">
    <citation type="submission" date="2014-04" db="EMBL/GenBank/DDBJ databases">
        <authorList>
            <consortium name="DOE Joint Genome Institute"/>
            <person name="Kuo A."/>
            <person name="Zuccaro A."/>
            <person name="Kohler A."/>
            <person name="Nagy L.G."/>
            <person name="Floudas D."/>
            <person name="Copeland A."/>
            <person name="Barry K.W."/>
            <person name="Cichocki N."/>
            <person name="Veneault-Fourrey C."/>
            <person name="LaButti K."/>
            <person name="Lindquist E.A."/>
            <person name="Lipzen A."/>
            <person name="Lundell T."/>
            <person name="Morin E."/>
            <person name="Murat C."/>
            <person name="Sun H."/>
            <person name="Tunlid A."/>
            <person name="Henrissat B."/>
            <person name="Grigoriev I.V."/>
            <person name="Hibbett D.S."/>
            <person name="Martin F."/>
            <person name="Nordberg H.P."/>
            <person name="Cantor M.N."/>
            <person name="Hua S.X."/>
        </authorList>
    </citation>
    <scope>NUCLEOTIDE SEQUENCE [LARGE SCALE GENOMIC DNA]</scope>
    <source>
        <strain evidence="6 7">MAFF 305830</strain>
    </source>
</reference>
<dbReference type="Gene3D" id="1.20.1050.10">
    <property type="match status" value="1"/>
</dbReference>
<gene>
    <name evidence="6" type="ORF">M408DRAFT_79332</name>
</gene>
<dbReference type="GO" id="GO:0005737">
    <property type="term" value="C:cytoplasm"/>
    <property type="evidence" value="ECO:0007669"/>
    <property type="project" value="TreeGrafter"/>
</dbReference>
<dbReference type="PROSITE" id="PS50405">
    <property type="entry name" value="GST_CTER"/>
    <property type="match status" value="1"/>
</dbReference>
<dbReference type="EC" id="2.5.1.18" evidence="1"/>
<comment type="catalytic activity">
    <reaction evidence="3">
        <text>RX + glutathione = an S-substituted glutathione + a halide anion + H(+)</text>
        <dbReference type="Rhea" id="RHEA:16437"/>
        <dbReference type="ChEBI" id="CHEBI:15378"/>
        <dbReference type="ChEBI" id="CHEBI:16042"/>
        <dbReference type="ChEBI" id="CHEBI:17792"/>
        <dbReference type="ChEBI" id="CHEBI:57925"/>
        <dbReference type="ChEBI" id="CHEBI:90779"/>
        <dbReference type="EC" id="2.5.1.18"/>
    </reaction>
</comment>
<reference evidence="7" key="2">
    <citation type="submission" date="2015-01" db="EMBL/GenBank/DDBJ databases">
        <title>Evolutionary Origins and Diversification of the Mycorrhizal Mutualists.</title>
        <authorList>
            <consortium name="DOE Joint Genome Institute"/>
            <consortium name="Mycorrhizal Genomics Consortium"/>
            <person name="Kohler A."/>
            <person name="Kuo A."/>
            <person name="Nagy L.G."/>
            <person name="Floudas D."/>
            <person name="Copeland A."/>
            <person name="Barry K.W."/>
            <person name="Cichocki N."/>
            <person name="Veneault-Fourrey C."/>
            <person name="LaButti K."/>
            <person name="Lindquist E.A."/>
            <person name="Lipzen A."/>
            <person name="Lundell T."/>
            <person name="Morin E."/>
            <person name="Murat C."/>
            <person name="Riley R."/>
            <person name="Ohm R."/>
            <person name="Sun H."/>
            <person name="Tunlid A."/>
            <person name="Henrissat B."/>
            <person name="Grigoriev I.V."/>
            <person name="Hibbett D.S."/>
            <person name="Martin F."/>
        </authorList>
    </citation>
    <scope>NUCLEOTIDE SEQUENCE [LARGE SCALE GENOMIC DNA]</scope>
    <source>
        <strain evidence="7">MAFF 305830</strain>
    </source>
</reference>
<dbReference type="PANTHER" id="PTHR43900">
    <property type="entry name" value="GLUTATHIONE S-TRANSFERASE RHO"/>
    <property type="match status" value="1"/>
</dbReference>
<feature type="domain" description="GST C-terminal" evidence="5">
    <location>
        <begin position="90"/>
        <end position="218"/>
    </location>
</feature>
<dbReference type="HOGENOM" id="CLU_011226_5_1_1"/>
<dbReference type="Pfam" id="PF13417">
    <property type="entry name" value="GST_N_3"/>
    <property type="match status" value="1"/>
</dbReference>
<dbReference type="PANTHER" id="PTHR43900:SF3">
    <property type="entry name" value="GLUTATHIONE S-TRANSFERASE RHO"/>
    <property type="match status" value="1"/>
</dbReference>
<name>A0A0C3AQ96_SERVB</name>
<dbReference type="AlphaFoldDB" id="A0A0C3AQ96"/>
<dbReference type="InterPro" id="IPR040079">
    <property type="entry name" value="Glutathione_S-Trfase"/>
</dbReference>
<dbReference type="Gene3D" id="3.40.30.10">
    <property type="entry name" value="Glutaredoxin"/>
    <property type="match status" value="1"/>
</dbReference>
<accession>A0A0C3AQ96</accession>
<dbReference type="GO" id="GO:0006749">
    <property type="term" value="P:glutathione metabolic process"/>
    <property type="evidence" value="ECO:0007669"/>
    <property type="project" value="TreeGrafter"/>
</dbReference>
<dbReference type="SUPFAM" id="SSF52833">
    <property type="entry name" value="Thioredoxin-like"/>
    <property type="match status" value="1"/>
</dbReference>
<dbReference type="Pfam" id="PF00043">
    <property type="entry name" value="GST_C"/>
    <property type="match status" value="1"/>
</dbReference>
<keyword evidence="2" id="KW-0808">Transferase</keyword>
<dbReference type="PROSITE" id="PS50404">
    <property type="entry name" value="GST_NTER"/>
    <property type="match status" value="1"/>
</dbReference>
<evidence type="ECO:0000256" key="3">
    <source>
        <dbReference type="ARBA" id="ARBA00047960"/>
    </source>
</evidence>
<protein>
    <recommendedName>
        <fullName evidence="1">glutathione transferase</fullName>
        <ecNumber evidence="1">2.5.1.18</ecNumber>
    </recommendedName>
</protein>
<dbReference type="InterPro" id="IPR004046">
    <property type="entry name" value="GST_C"/>
</dbReference>
<dbReference type="SUPFAM" id="SSF47616">
    <property type="entry name" value="GST C-terminal domain-like"/>
    <property type="match status" value="1"/>
</dbReference>